<keyword evidence="8" id="KW-1185">Reference proteome</keyword>
<evidence type="ECO:0000256" key="6">
    <source>
        <dbReference type="SAM" id="MobiDB-lite"/>
    </source>
</evidence>
<dbReference type="InterPro" id="IPR037850">
    <property type="entry name" value="RBBP5/Swd1"/>
</dbReference>
<feature type="repeat" description="WD" evidence="5">
    <location>
        <begin position="64"/>
        <end position="105"/>
    </location>
</feature>
<reference evidence="8" key="1">
    <citation type="journal article" date="2016" name="Nat. Commun.">
        <title>The Gonium pectorale genome demonstrates co-option of cell cycle regulation during the evolution of multicellularity.</title>
        <authorList>
            <person name="Hanschen E.R."/>
            <person name="Marriage T.N."/>
            <person name="Ferris P.J."/>
            <person name="Hamaji T."/>
            <person name="Toyoda A."/>
            <person name="Fujiyama A."/>
            <person name="Neme R."/>
            <person name="Noguchi H."/>
            <person name="Minakuchi Y."/>
            <person name="Suzuki M."/>
            <person name="Kawai-Toyooka H."/>
            <person name="Smith D.R."/>
            <person name="Sparks H."/>
            <person name="Anderson J."/>
            <person name="Bakaric R."/>
            <person name="Luria V."/>
            <person name="Karger A."/>
            <person name="Kirschner M.W."/>
            <person name="Durand P.M."/>
            <person name="Michod R.E."/>
            <person name="Nozaki H."/>
            <person name="Olson B.J."/>
        </authorList>
    </citation>
    <scope>NUCLEOTIDE SEQUENCE [LARGE SCALE GENOMIC DNA]</scope>
    <source>
        <strain evidence="8">NIES-2863</strain>
    </source>
</reference>
<feature type="repeat" description="WD" evidence="5">
    <location>
        <begin position="32"/>
        <end position="63"/>
    </location>
</feature>
<feature type="compositionally biased region" description="Gly residues" evidence="6">
    <location>
        <begin position="412"/>
        <end position="424"/>
    </location>
</feature>
<dbReference type="OrthoDB" id="196858at2759"/>
<evidence type="ECO:0000256" key="4">
    <source>
        <dbReference type="ARBA" id="ARBA00023242"/>
    </source>
</evidence>
<dbReference type="Pfam" id="PF00400">
    <property type="entry name" value="WD40"/>
    <property type="match status" value="3"/>
</dbReference>
<dbReference type="InterPro" id="IPR036322">
    <property type="entry name" value="WD40_repeat_dom_sf"/>
</dbReference>
<feature type="region of interest" description="Disordered" evidence="6">
    <location>
        <begin position="405"/>
        <end position="431"/>
    </location>
</feature>
<accession>A0A150G384</accession>
<gene>
    <name evidence="7" type="ORF">GPECTOR_70g482</name>
</gene>
<dbReference type="GO" id="GO:0048188">
    <property type="term" value="C:Set1C/COMPASS complex"/>
    <property type="evidence" value="ECO:0007669"/>
    <property type="project" value="InterPro"/>
</dbReference>
<dbReference type="STRING" id="33097.A0A150G384"/>
<proteinExistence type="predicted"/>
<evidence type="ECO:0000313" key="8">
    <source>
        <dbReference type="Proteomes" id="UP000075714"/>
    </source>
</evidence>
<keyword evidence="2 5" id="KW-0853">WD repeat</keyword>
<feature type="compositionally biased region" description="Low complexity" evidence="6">
    <location>
        <begin position="495"/>
        <end position="512"/>
    </location>
</feature>
<dbReference type="SUPFAM" id="SSF50978">
    <property type="entry name" value="WD40 repeat-like"/>
    <property type="match status" value="1"/>
</dbReference>
<evidence type="ECO:0000256" key="5">
    <source>
        <dbReference type="PROSITE-ProRule" id="PRU00221"/>
    </source>
</evidence>
<keyword evidence="4" id="KW-0539">Nucleus</keyword>
<evidence type="ECO:0000313" key="7">
    <source>
        <dbReference type="EMBL" id="KXZ44251.1"/>
    </source>
</evidence>
<dbReference type="InterPro" id="IPR015943">
    <property type="entry name" value="WD40/YVTN_repeat-like_dom_sf"/>
</dbReference>
<keyword evidence="3" id="KW-0677">Repeat</keyword>
<dbReference type="EMBL" id="LSYV01000071">
    <property type="protein sequence ID" value="KXZ44251.1"/>
    <property type="molecule type" value="Genomic_DNA"/>
</dbReference>
<evidence type="ECO:0000256" key="3">
    <source>
        <dbReference type="ARBA" id="ARBA00022737"/>
    </source>
</evidence>
<dbReference type="Gene3D" id="2.130.10.10">
    <property type="entry name" value="YVTN repeat-like/Quinoprotein amine dehydrogenase"/>
    <property type="match status" value="2"/>
</dbReference>
<feature type="region of interest" description="Disordered" evidence="6">
    <location>
        <begin position="532"/>
        <end position="643"/>
    </location>
</feature>
<name>A0A150G384_GONPE</name>
<dbReference type="Proteomes" id="UP000075714">
    <property type="component" value="Unassembled WGS sequence"/>
</dbReference>
<dbReference type="InterPro" id="IPR001680">
    <property type="entry name" value="WD40_rpt"/>
</dbReference>
<dbReference type="PROSITE" id="PS50082">
    <property type="entry name" value="WD_REPEATS_2"/>
    <property type="match status" value="2"/>
</dbReference>
<dbReference type="SMART" id="SM00320">
    <property type="entry name" value="WD40"/>
    <property type="match status" value="4"/>
</dbReference>
<feature type="compositionally biased region" description="Gly residues" evidence="6">
    <location>
        <begin position="538"/>
        <end position="562"/>
    </location>
</feature>
<organism evidence="7 8">
    <name type="scientific">Gonium pectorale</name>
    <name type="common">Green alga</name>
    <dbReference type="NCBI Taxonomy" id="33097"/>
    <lineage>
        <taxon>Eukaryota</taxon>
        <taxon>Viridiplantae</taxon>
        <taxon>Chlorophyta</taxon>
        <taxon>core chlorophytes</taxon>
        <taxon>Chlorophyceae</taxon>
        <taxon>CS clade</taxon>
        <taxon>Chlamydomonadales</taxon>
        <taxon>Volvocaceae</taxon>
        <taxon>Gonium</taxon>
    </lineage>
</organism>
<dbReference type="PANTHER" id="PTHR44040:SF1">
    <property type="entry name" value="RETINOBLASTOMA-BINDING PROTEIN 5"/>
    <property type="match status" value="1"/>
</dbReference>
<evidence type="ECO:0000256" key="2">
    <source>
        <dbReference type="ARBA" id="ARBA00022574"/>
    </source>
</evidence>
<feature type="compositionally biased region" description="Acidic residues" evidence="6">
    <location>
        <begin position="480"/>
        <end position="494"/>
    </location>
</feature>
<protein>
    <submittedName>
        <fullName evidence="7">Uncharacterized protein</fullName>
    </submittedName>
</protein>
<comment type="caution">
    <text evidence="7">The sequence shown here is derived from an EMBL/GenBank/DDBJ whole genome shotgun (WGS) entry which is preliminary data.</text>
</comment>
<dbReference type="AlphaFoldDB" id="A0A150G384"/>
<sequence>MKFIHACEDPFQSVELPEVIEEFLDHGTALCMAFNRRGTLLASGTKEGQVVVWDFDTRGVASVLTGHEGPVTSVAWSRNGRHLISGSEDQRVILWSVLDGAQVARVPVPSAVAKVSLSPRAPYVGVVSVAEGPPLLVDLARGAAAPAAGGDCEQRPQVEALPTAGDGSEPASARGTNSGGVALFSRGGEVVIAAYPRSALCVVDTVSRRILDVVRVPARVTELHLNRKGTLLLATCQDQRVRMYDVVIPTHAQQQALPLQVPSEVQLAEALANNKSVKSGSLLHGPEGGLLRHVRDFQNAVERTPWRMAAFSTDSEHVVGAAASKAQLQLYIWNRPLGNMERILEGPKEGALSLVWHPLRSLLLSCAASGRIYIWAKVHAENWSAFAPDFKELDENTEYVEREDEFDWNTPGAGGDLGPSGGNAGADSDSELPCLDVLTRERMQVFSSDEEDNGEAASELLYLPVVVEPEMQAPAREEGDGTEAEGDGDGEEAPDAAAAGGQAWQQQQQQLQQAQAAQQQAMLMQLHGSRLAQFPRRGPGGGGYMVNGAPGPSGGGLGGGAAAQGSEAALGHQQLWPRQLPDAAAVAGAEEAAGEDWRRGGMAGGEEGREAADDMDDGGGGQHAGRKRKVQFDEGALEMWRGR</sequence>
<comment type="subcellular location">
    <subcellularLocation>
        <location evidence="1">Nucleus</location>
    </subcellularLocation>
</comment>
<evidence type="ECO:0000256" key="1">
    <source>
        <dbReference type="ARBA" id="ARBA00004123"/>
    </source>
</evidence>
<dbReference type="PANTHER" id="PTHR44040">
    <property type="entry name" value="RETINOBLASTOMA-BINDING PROTEIN 5"/>
    <property type="match status" value="1"/>
</dbReference>
<feature type="region of interest" description="Disordered" evidence="6">
    <location>
        <begin position="473"/>
        <end position="512"/>
    </location>
</feature>
<dbReference type="PROSITE" id="PS50294">
    <property type="entry name" value="WD_REPEATS_REGION"/>
    <property type="match status" value="1"/>
</dbReference>